<gene>
    <name evidence="1" type="ORF">RS86_03514</name>
</gene>
<dbReference type="RefSeq" id="WP_045273520.1">
    <property type="nucleotide sequence ID" value="NZ_JYIX01000039.1"/>
</dbReference>
<reference evidence="1 2" key="1">
    <citation type="submission" date="2015-02" db="EMBL/GenBank/DDBJ databases">
        <title>Draft genome sequences of ten Microbacterium spp. with emphasis on heavy metal contaminated environments.</title>
        <authorList>
            <person name="Corretto E."/>
        </authorList>
    </citation>
    <scope>NUCLEOTIDE SEQUENCE [LARGE SCALE GENOMIC DNA]</scope>
    <source>
        <strain evidence="1 2">ARN176</strain>
    </source>
</reference>
<dbReference type="PATRIC" id="fig|582680.6.peg.3598"/>
<proteinExistence type="predicted"/>
<organism evidence="1 2">
    <name type="scientific">Microbacterium azadirachtae</name>
    <dbReference type="NCBI Taxonomy" id="582680"/>
    <lineage>
        <taxon>Bacteria</taxon>
        <taxon>Bacillati</taxon>
        <taxon>Actinomycetota</taxon>
        <taxon>Actinomycetes</taxon>
        <taxon>Micrococcales</taxon>
        <taxon>Microbacteriaceae</taxon>
        <taxon>Microbacterium</taxon>
    </lineage>
</organism>
<comment type="caution">
    <text evidence="1">The sequence shown here is derived from an EMBL/GenBank/DDBJ whole genome shotgun (WGS) entry which is preliminary data.</text>
</comment>
<sequence>MGLFDRAKNAFAGMDPQSMAAQAQAAQQLAAQQLAQAGYSDGALPTAAEGAGLRERMQADHDVLNAYGQELNRVIAVGMPATGIITGAVDTGERTAGNAWYLIDIEVTIPGGAPYTVAKREMVAAQFIGNYAIGSAHGVAVDPADPQNIALTS</sequence>
<evidence type="ECO:0000313" key="1">
    <source>
        <dbReference type="EMBL" id="KJL31391.1"/>
    </source>
</evidence>
<evidence type="ECO:0000313" key="2">
    <source>
        <dbReference type="Proteomes" id="UP000033740"/>
    </source>
</evidence>
<dbReference type="EMBL" id="JYIX01000039">
    <property type="protein sequence ID" value="KJL31391.1"/>
    <property type="molecule type" value="Genomic_DNA"/>
</dbReference>
<name>A0A0F0LIN7_9MICO</name>
<protein>
    <submittedName>
        <fullName evidence="1">Uncharacterized protein</fullName>
    </submittedName>
</protein>
<accession>A0A0F0LIN7</accession>
<dbReference type="Proteomes" id="UP000033740">
    <property type="component" value="Unassembled WGS sequence"/>
</dbReference>
<keyword evidence="2" id="KW-1185">Reference proteome</keyword>
<dbReference type="AlphaFoldDB" id="A0A0F0LIN7"/>
<dbReference type="STRING" id="582680.RS86_03514"/>